<dbReference type="AlphaFoldDB" id="A0A1R3W6S2"/>
<dbReference type="Proteomes" id="UP000223759">
    <property type="component" value="Unassembled WGS sequence"/>
</dbReference>
<evidence type="ECO:0000259" key="1">
    <source>
        <dbReference type="PROSITE" id="PS50921"/>
    </source>
</evidence>
<dbReference type="Pfam" id="PF21332">
    <property type="entry name" value="AmiR_N"/>
    <property type="match status" value="1"/>
</dbReference>
<reference evidence="2 3" key="1">
    <citation type="submission" date="2017-01" db="EMBL/GenBank/DDBJ databases">
        <authorList>
            <person name="Mah S.A."/>
            <person name="Swanson W.J."/>
            <person name="Moy G.W."/>
            <person name="Vacquier V.D."/>
        </authorList>
    </citation>
    <scope>NUCLEOTIDE SEQUENCE [LARGE SCALE GENOMIC DNA]</scope>
    <source>
        <strain evidence="2 3">M9</strain>
    </source>
</reference>
<dbReference type="Gene3D" id="3.40.50.2300">
    <property type="match status" value="1"/>
</dbReference>
<accession>A0A1R3W6S2</accession>
<dbReference type="SMART" id="SM01012">
    <property type="entry name" value="ANTAR"/>
    <property type="match status" value="1"/>
</dbReference>
<dbReference type="Pfam" id="PF03861">
    <property type="entry name" value="ANTAR"/>
    <property type="match status" value="1"/>
</dbReference>
<organism evidence="2 3">
    <name type="scientific">Ectothiorhodosinus mongolicus</name>
    <dbReference type="NCBI Taxonomy" id="233100"/>
    <lineage>
        <taxon>Bacteria</taxon>
        <taxon>Pseudomonadati</taxon>
        <taxon>Pseudomonadota</taxon>
        <taxon>Gammaproteobacteria</taxon>
        <taxon>Chromatiales</taxon>
        <taxon>Ectothiorhodospiraceae</taxon>
        <taxon>Ectothiorhodosinus</taxon>
    </lineage>
</organism>
<dbReference type="EMBL" id="FTPK01000003">
    <property type="protein sequence ID" value="SIT72854.1"/>
    <property type="molecule type" value="Genomic_DNA"/>
</dbReference>
<evidence type="ECO:0000313" key="3">
    <source>
        <dbReference type="Proteomes" id="UP000223759"/>
    </source>
</evidence>
<name>A0A1R3W6S2_9GAMM</name>
<dbReference type="RefSeq" id="WP_234982850.1">
    <property type="nucleotide sequence ID" value="NZ_CP023018.1"/>
</dbReference>
<proteinExistence type="predicted"/>
<dbReference type="InterPro" id="IPR049021">
    <property type="entry name" value="AmiR_N"/>
</dbReference>
<dbReference type="InterPro" id="IPR036388">
    <property type="entry name" value="WH-like_DNA-bd_sf"/>
</dbReference>
<evidence type="ECO:0000313" key="2">
    <source>
        <dbReference type="EMBL" id="SIT72854.1"/>
    </source>
</evidence>
<dbReference type="InterPro" id="IPR011006">
    <property type="entry name" value="CheY-like_superfamily"/>
</dbReference>
<dbReference type="GO" id="GO:0003723">
    <property type="term" value="F:RNA binding"/>
    <property type="evidence" value="ECO:0007669"/>
    <property type="project" value="InterPro"/>
</dbReference>
<gene>
    <name evidence="2" type="ORF">SAMN05216526_1749</name>
</gene>
<dbReference type="PROSITE" id="PS50921">
    <property type="entry name" value="ANTAR"/>
    <property type="match status" value="1"/>
</dbReference>
<dbReference type="InterPro" id="IPR008327">
    <property type="entry name" value="Sig_transdc_resp-reg_antiterm"/>
</dbReference>
<dbReference type="SUPFAM" id="SSF52172">
    <property type="entry name" value="CheY-like"/>
    <property type="match status" value="1"/>
</dbReference>
<keyword evidence="3" id="KW-1185">Reference proteome</keyword>
<dbReference type="Gene3D" id="1.10.10.10">
    <property type="entry name" value="Winged helix-like DNA-binding domain superfamily/Winged helix DNA-binding domain"/>
    <property type="match status" value="1"/>
</dbReference>
<protein>
    <submittedName>
        <fullName evidence="2">Two-component response regulator, AmiR/NasT family, consists of REC and RNA-binding antiterminator (ANTAR) domains</fullName>
    </submittedName>
</protein>
<dbReference type="InterPro" id="IPR005561">
    <property type="entry name" value="ANTAR"/>
</dbReference>
<feature type="domain" description="ANTAR" evidence="1">
    <location>
        <begin position="131"/>
        <end position="192"/>
    </location>
</feature>
<dbReference type="PIRSF" id="PIRSF036382">
    <property type="entry name" value="RR_antiterm"/>
    <property type="match status" value="1"/>
</dbReference>
<sequence>MKGSVQKLISDMRNLRVLVIHAYDAHTEELVRHIRRIGCNTEAVWPVPEKLPDNVDILFLGLDEKPNPVLTKAIKAYPRARPSIIGVVAYENPSVLQQLIELNADAVIAQPARPYGVLSSMVLARRIRLDAQANELALLKLQEKVHQEQTLNRAKLILMKLHQIGEEEAYSIMREQAMVKRVRIVEIAEAIINADGILGNMAPKKKLS</sequence>
<dbReference type="STRING" id="233100.SAMN05216526_1749"/>